<proteinExistence type="predicted"/>
<protein>
    <submittedName>
        <fullName evidence="1">Uncharacterized protein</fullName>
    </submittedName>
</protein>
<evidence type="ECO:0000313" key="2">
    <source>
        <dbReference type="Proteomes" id="UP000620266"/>
    </source>
</evidence>
<dbReference type="EMBL" id="BMCG01000001">
    <property type="protein sequence ID" value="GGB96318.1"/>
    <property type="molecule type" value="Genomic_DNA"/>
</dbReference>
<dbReference type="Proteomes" id="UP000620266">
    <property type="component" value="Unassembled WGS sequence"/>
</dbReference>
<name>A0A8J2XX67_9BURK</name>
<comment type="caution">
    <text evidence="1">The sequence shown here is derived from an EMBL/GenBank/DDBJ whole genome shotgun (WGS) entry which is preliminary data.</text>
</comment>
<reference evidence="1" key="1">
    <citation type="journal article" date="2014" name="Int. J. Syst. Evol. Microbiol.">
        <title>Complete genome sequence of Corynebacterium casei LMG S-19264T (=DSM 44701T), isolated from a smear-ripened cheese.</title>
        <authorList>
            <consortium name="US DOE Joint Genome Institute (JGI-PGF)"/>
            <person name="Walter F."/>
            <person name="Albersmeier A."/>
            <person name="Kalinowski J."/>
            <person name="Ruckert C."/>
        </authorList>
    </citation>
    <scope>NUCLEOTIDE SEQUENCE</scope>
    <source>
        <strain evidence="1">CCM 7086</strain>
    </source>
</reference>
<sequence>MPDWRNDSSREFRFTDRYDKESIMYKTPDEITTRILSMSAEQAEEQNEVCNEQDNAVDGEEDLDKRGHITVVPFNPVQTGSFQ</sequence>
<accession>A0A8J2XX67</accession>
<evidence type="ECO:0000313" key="1">
    <source>
        <dbReference type="EMBL" id="GGB96318.1"/>
    </source>
</evidence>
<dbReference type="AlphaFoldDB" id="A0A8J2XX67"/>
<keyword evidence="2" id="KW-1185">Reference proteome</keyword>
<reference evidence="1" key="2">
    <citation type="submission" date="2020-09" db="EMBL/GenBank/DDBJ databases">
        <authorList>
            <person name="Sun Q."/>
            <person name="Sedlacek I."/>
        </authorList>
    </citation>
    <scope>NUCLEOTIDE SEQUENCE</scope>
    <source>
        <strain evidence="1">CCM 7086</strain>
    </source>
</reference>
<organism evidence="1 2">
    <name type="scientific">Oxalicibacterium flavum</name>
    <dbReference type="NCBI Taxonomy" id="179467"/>
    <lineage>
        <taxon>Bacteria</taxon>
        <taxon>Pseudomonadati</taxon>
        <taxon>Pseudomonadota</taxon>
        <taxon>Betaproteobacteria</taxon>
        <taxon>Burkholderiales</taxon>
        <taxon>Oxalobacteraceae</taxon>
        <taxon>Oxalicibacterium</taxon>
    </lineage>
</organism>
<gene>
    <name evidence="1" type="ORF">GCM10007205_01990</name>
</gene>